<comment type="caution">
    <text evidence="2">The sequence shown here is derived from an EMBL/GenBank/DDBJ whole genome shotgun (WGS) entry which is preliminary data.</text>
</comment>
<feature type="domain" description="HDOD" evidence="1">
    <location>
        <begin position="217"/>
        <end position="402"/>
    </location>
</feature>
<evidence type="ECO:0000259" key="1">
    <source>
        <dbReference type="PROSITE" id="PS51833"/>
    </source>
</evidence>
<protein>
    <submittedName>
        <fullName evidence="2">HDOD domain-containing protein</fullName>
    </submittedName>
</protein>
<evidence type="ECO:0000313" key="3">
    <source>
        <dbReference type="Proteomes" id="UP000280507"/>
    </source>
</evidence>
<dbReference type="InterPro" id="IPR013976">
    <property type="entry name" value="HDOD"/>
</dbReference>
<dbReference type="PROSITE" id="PS51833">
    <property type="entry name" value="HDOD"/>
    <property type="match status" value="1"/>
</dbReference>
<evidence type="ECO:0000313" key="2">
    <source>
        <dbReference type="EMBL" id="RNF51085.1"/>
    </source>
</evidence>
<dbReference type="Proteomes" id="UP000280507">
    <property type="component" value="Unassembled WGS sequence"/>
</dbReference>
<dbReference type="SUPFAM" id="SSF109604">
    <property type="entry name" value="HD-domain/PDEase-like"/>
    <property type="match status" value="1"/>
</dbReference>
<dbReference type="SUPFAM" id="SSF141868">
    <property type="entry name" value="EAL domain-like"/>
    <property type="match status" value="1"/>
</dbReference>
<dbReference type="Gene3D" id="1.10.3210.10">
    <property type="entry name" value="Hypothetical protein af1432"/>
    <property type="match status" value="1"/>
</dbReference>
<dbReference type="InterPro" id="IPR035919">
    <property type="entry name" value="EAL_sf"/>
</dbReference>
<sequence>MVIFMDSAFLNLFFDNQENNSIFLNGFIYRQPILNSKGNVVAYEITYKDPKNHEKLEVHKNGIFTDSILLFGMLEFSNKKRALLNIPKRFLESEIPSILPPEKVALGLNSEIIKNPESNEHIKSLNENNFLFFSDKAEIKKNKDIISKIKYIKLEFNNDKKILLNGINFINQLNPNCEIIIQNINTYSDYDSLSDLNVDLFQGPYFSTPKSIKIKEFKLSSNSISDLLRINLDEDFDFAKIAKVVKKDPAMTSRFLRLANSAGRKKISISSIDHALIYLGQYEVKKVITLFILTESANNKPEELCKLALIRAKFCEAVIKTYDPNKSFQAYLVGLLSVLDAIFDFPIDKILPSLGLSEECNRAIIAHEGILGILLKTAIQLSEDRFQDEDNISDIINISISDLHIIYLNSLLSTDYLFKNI</sequence>
<dbReference type="Pfam" id="PF08668">
    <property type="entry name" value="HDOD"/>
    <property type="match status" value="1"/>
</dbReference>
<keyword evidence="3" id="KW-1185">Reference proteome</keyword>
<dbReference type="InterPro" id="IPR014408">
    <property type="entry name" value="dGMP_Pdiesterase_EAL/HD-GYP"/>
</dbReference>
<proteinExistence type="predicted"/>
<name>A0A3M8Q4P8_9GAMM</name>
<dbReference type="PANTHER" id="PTHR33525:SF4">
    <property type="entry name" value="CYCLIC DI-GMP PHOSPHODIESTERASE CDGJ"/>
    <property type="match status" value="1"/>
</dbReference>
<reference evidence="2 3" key="1">
    <citation type="journal article" date="2012" name="Int. J. Syst. Evol. Microbiol.">
        <title>Marinomonas hwangdonensis sp. nov., isolated from seawater.</title>
        <authorList>
            <person name="Jung Y.T."/>
            <person name="Oh T.K."/>
            <person name="Yoon J.H."/>
        </authorList>
    </citation>
    <scope>NUCLEOTIDE SEQUENCE [LARGE SCALE GENOMIC DNA]</scope>
    <source>
        <strain evidence="2 3">HDW-15</strain>
    </source>
</reference>
<accession>A0A3M8Q4P8</accession>
<dbReference type="EMBL" id="RIZG01000004">
    <property type="protein sequence ID" value="RNF51085.1"/>
    <property type="molecule type" value="Genomic_DNA"/>
</dbReference>
<dbReference type="PIRSF" id="PIRSF003180">
    <property type="entry name" value="DiGMPpdiest_YuxH"/>
    <property type="match status" value="1"/>
</dbReference>
<dbReference type="PANTHER" id="PTHR33525">
    <property type="match status" value="1"/>
</dbReference>
<dbReference type="InterPro" id="IPR052340">
    <property type="entry name" value="RNase_Y/CdgJ"/>
</dbReference>
<organism evidence="2 3">
    <name type="scientific">Marinomonas hwangdonensis</name>
    <dbReference type="NCBI Taxonomy" id="1053647"/>
    <lineage>
        <taxon>Bacteria</taxon>
        <taxon>Pseudomonadati</taxon>
        <taxon>Pseudomonadota</taxon>
        <taxon>Gammaproteobacteria</taxon>
        <taxon>Oceanospirillales</taxon>
        <taxon>Oceanospirillaceae</taxon>
        <taxon>Marinomonas</taxon>
    </lineage>
</organism>
<dbReference type="AlphaFoldDB" id="A0A3M8Q4P8"/>
<gene>
    <name evidence="2" type="ORF">EBI00_08985</name>
</gene>